<gene>
    <name evidence="2" type="ORF">Purlil1_4712</name>
</gene>
<proteinExistence type="predicted"/>
<feature type="region of interest" description="Disordered" evidence="1">
    <location>
        <begin position="67"/>
        <end position="129"/>
    </location>
</feature>
<evidence type="ECO:0000313" key="3">
    <source>
        <dbReference type="Proteomes" id="UP001287286"/>
    </source>
</evidence>
<evidence type="ECO:0000313" key="2">
    <source>
        <dbReference type="EMBL" id="KAK4091132.1"/>
    </source>
</evidence>
<accession>A0ABR0C487</accession>
<feature type="compositionally biased region" description="Basic and acidic residues" evidence="1">
    <location>
        <begin position="109"/>
        <end position="125"/>
    </location>
</feature>
<dbReference type="EMBL" id="JAWRVI010000013">
    <property type="protein sequence ID" value="KAK4091132.1"/>
    <property type="molecule type" value="Genomic_DNA"/>
</dbReference>
<reference evidence="2 3" key="1">
    <citation type="journal article" date="2024" name="Microbiol. Resour. Announc.">
        <title>Genome annotations for the ascomycete fungi Trichoderma harzianum, Trichoderma aggressivum, and Purpureocillium lilacinum.</title>
        <authorList>
            <person name="Beijen E.P.W."/>
            <person name="Ohm R.A."/>
        </authorList>
    </citation>
    <scope>NUCLEOTIDE SEQUENCE [LARGE SCALE GENOMIC DNA]</scope>
    <source>
        <strain evidence="2 3">CBS 150709</strain>
    </source>
</reference>
<evidence type="ECO:0000256" key="1">
    <source>
        <dbReference type="SAM" id="MobiDB-lite"/>
    </source>
</evidence>
<organism evidence="2 3">
    <name type="scientific">Purpureocillium lilacinum</name>
    <name type="common">Paecilomyces lilacinus</name>
    <dbReference type="NCBI Taxonomy" id="33203"/>
    <lineage>
        <taxon>Eukaryota</taxon>
        <taxon>Fungi</taxon>
        <taxon>Dikarya</taxon>
        <taxon>Ascomycota</taxon>
        <taxon>Pezizomycotina</taxon>
        <taxon>Sordariomycetes</taxon>
        <taxon>Hypocreomycetidae</taxon>
        <taxon>Hypocreales</taxon>
        <taxon>Ophiocordycipitaceae</taxon>
        <taxon>Purpureocillium</taxon>
    </lineage>
</organism>
<sequence length="138" mass="15481">MTERRAWLDMFAFAVKVYLGTPCDGFSLGETLVNTVRCHQLTRECHKFVSDDGSRWKRRDADKELKSLSARKKQRHESKRWKGGLVVPKMGESEARSAPSLMANGHSATDSREGREPQKVFRDGSEGDVGLTFVSCCG</sequence>
<name>A0ABR0C487_PURLI</name>
<dbReference type="Proteomes" id="UP001287286">
    <property type="component" value="Unassembled WGS sequence"/>
</dbReference>
<feature type="compositionally biased region" description="Basic residues" evidence="1">
    <location>
        <begin position="69"/>
        <end position="82"/>
    </location>
</feature>
<comment type="caution">
    <text evidence="2">The sequence shown here is derived from an EMBL/GenBank/DDBJ whole genome shotgun (WGS) entry which is preliminary data.</text>
</comment>
<protein>
    <submittedName>
        <fullName evidence="2">Uncharacterized protein</fullName>
    </submittedName>
</protein>
<keyword evidence="3" id="KW-1185">Reference proteome</keyword>